<dbReference type="HAMAP" id="MF_01849">
    <property type="entry name" value="RNA_methyltr_RlmN"/>
    <property type="match status" value="1"/>
</dbReference>
<dbReference type="AlphaFoldDB" id="A0A6J6GGB3"/>
<dbReference type="FunFam" id="3.20.20.70:FF:000014">
    <property type="entry name" value="Probable dual-specificity RNA methyltransferase RlmN"/>
    <property type="match status" value="1"/>
</dbReference>
<accession>A0A6J6GGB3</accession>
<dbReference type="GO" id="GO:0008173">
    <property type="term" value="F:RNA methyltransferase activity"/>
    <property type="evidence" value="ECO:0007669"/>
    <property type="project" value="InterPro"/>
</dbReference>
<comment type="subcellular location">
    <subcellularLocation>
        <location evidence="2">Cytoplasm</location>
    </subcellularLocation>
</comment>
<dbReference type="InterPro" id="IPR027492">
    <property type="entry name" value="RNA_MTrfase_RlmN"/>
</dbReference>
<evidence type="ECO:0000256" key="3">
    <source>
        <dbReference type="ARBA" id="ARBA00022485"/>
    </source>
</evidence>
<dbReference type="PROSITE" id="PS51918">
    <property type="entry name" value="RADICAL_SAM"/>
    <property type="match status" value="1"/>
</dbReference>
<evidence type="ECO:0000256" key="6">
    <source>
        <dbReference type="ARBA" id="ARBA00022603"/>
    </source>
</evidence>
<dbReference type="SFLD" id="SFLDS00029">
    <property type="entry name" value="Radical_SAM"/>
    <property type="match status" value="1"/>
</dbReference>
<keyword evidence="6" id="KW-0489">Methyltransferase</keyword>
<keyword evidence="3" id="KW-0004">4Fe-4S</keyword>
<comment type="cofactor">
    <cofactor evidence="1">
        <name>[4Fe-4S] cluster</name>
        <dbReference type="ChEBI" id="CHEBI:49883"/>
    </cofactor>
</comment>
<dbReference type="InterPro" id="IPR013785">
    <property type="entry name" value="Aldolase_TIM"/>
</dbReference>
<dbReference type="GO" id="GO:0005737">
    <property type="term" value="C:cytoplasm"/>
    <property type="evidence" value="ECO:0007669"/>
    <property type="project" value="UniProtKB-SubCell"/>
</dbReference>
<dbReference type="Gene3D" id="1.10.150.530">
    <property type="match status" value="1"/>
</dbReference>
<keyword evidence="5" id="KW-0698">rRNA processing</keyword>
<dbReference type="SUPFAM" id="SSF102114">
    <property type="entry name" value="Radical SAM enzymes"/>
    <property type="match status" value="1"/>
</dbReference>
<dbReference type="InterPro" id="IPR058240">
    <property type="entry name" value="rSAM_sf"/>
</dbReference>
<dbReference type="PANTHER" id="PTHR30544">
    <property type="entry name" value="23S RRNA METHYLTRANSFERASE"/>
    <property type="match status" value="1"/>
</dbReference>
<dbReference type="InterPro" id="IPR004383">
    <property type="entry name" value="rRNA_lsu_MTrfase_RlmN/Cfr"/>
</dbReference>
<evidence type="ECO:0000256" key="1">
    <source>
        <dbReference type="ARBA" id="ARBA00001966"/>
    </source>
</evidence>
<dbReference type="InterPro" id="IPR007197">
    <property type="entry name" value="rSAM"/>
</dbReference>
<evidence type="ECO:0000313" key="13">
    <source>
        <dbReference type="EMBL" id="CAB4600326.1"/>
    </source>
</evidence>
<keyword evidence="11" id="KW-0411">Iron-sulfur</keyword>
<proteinExistence type="inferred from homology"/>
<keyword evidence="7" id="KW-0808">Transferase</keyword>
<dbReference type="Gene3D" id="3.20.20.70">
    <property type="entry name" value="Aldolase class I"/>
    <property type="match status" value="1"/>
</dbReference>
<organism evidence="13">
    <name type="scientific">freshwater metagenome</name>
    <dbReference type="NCBI Taxonomy" id="449393"/>
    <lineage>
        <taxon>unclassified sequences</taxon>
        <taxon>metagenomes</taxon>
        <taxon>ecological metagenomes</taxon>
    </lineage>
</organism>
<keyword evidence="10" id="KW-0408">Iron</keyword>
<evidence type="ECO:0000256" key="11">
    <source>
        <dbReference type="ARBA" id="ARBA00023014"/>
    </source>
</evidence>
<evidence type="ECO:0000259" key="12">
    <source>
        <dbReference type="PROSITE" id="PS51918"/>
    </source>
</evidence>
<evidence type="ECO:0000256" key="10">
    <source>
        <dbReference type="ARBA" id="ARBA00023004"/>
    </source>
</evidence>
<evidence type="ECO:0000256" key="4">
    <source>
        <dbReference type="ARBA" id="ARBA00022490"/>
    </source>
</evidence>
<keyword evidence="9" id="KW-0479">Metal-binding</keyword>
<dbReference type="PANTHER" id="PTHR30544:SF5">
    <property type="entry name" value="RADICAL SAM CORE DOMAIN-CONTAINING PROTEIN"/>
    <property type="match status" value="1"/>
</dbReference>
<dbReference type="CDD" id="cd01335">
    <property type="entry name" value="Radical_SAM"/>
    <property type="match status" value="1"/>
</dbReference>
<dbReference type="GO" id="GO:0030488">
    <property type="term" value="P:tRNA methylation"/>
    <property type="evidence" value="ECO:0007669"/>
    <property type="project" value="InterPro"/>
</dbReference>
<feature type="domain" description="Radical SAM core" evidence="12">
    <location>
        <begin position="108"/>
        <end position="341"/>
    </location>
</feature>
<name>A0A6J6GGB3_9ZZZZ</name>
<dbReference type="GO" id="GO:0046872">
    <property type="term" value="F:metal ion binding"/>
    <property type="evidence" value="ECO:0007669"/>
    <property type="project" value="UniProtKB-KW"/>
</dbReference>
<evidence type="ECO:0000256" key="9">
    <source>
        <dbReference type="ARBA" id="ARBA00022723"/>
    </source>
</evidence>
<dbReference type="NCBIfam" id="TIGR00048">
    <property type="entry name" value="rRNA_mod_RlmN"/>
    <property type="match status" value="1"/>
</dbReference>
<dbReference type="Pfam" id="PF04055">
    <property type="entry name" value="Radical_SAM"/>
    <property type="match status" value="1"/>
</dbReference>
<dbReference type="PIRSF" id="PIRSF006004">
    <property type="entry name" value="CHP00048"/>
    <property type="match status" value="1"/>
</dbReference>
<keyword evidence="8" id="KW-0949">S-adenosyl-L-methionine</keyword>
<gene>
    <name evidence="13" type="ORF">UFOPK1835_00346</name>
</gene>
<dbReference type="SFLD" id="SFLDG01062">
    <property type="entry name" value="methyltransferase_(Class_A)"/>
    <property type="match status" value="1"/>
</dbReference>
<dbReference type="GO" id="GO:0070475">
    <property type="term" value="P:rRNA base methylation"/>
    <property type="evidence" value="ECO:0007669"/>
    <property type="project" value="InterPro"/>
</dbReference>
<reference evidence="13" key="1">
    <citation type="submission" date="2020-05" db="EMBL/GenBank/DDBJ databases">
        <authorList>
            <person name="Chiriac C."/>
            <person name="Salcher M."/>
            <person name="Ghai R."/>
            <person name="Kavagutti S V."/>
        </authorList>
    </citation>
    <scope>NUCLEOTIDE SEQUENCE</scope>
</reference>
<evidence type="ECO:0000256" key="2">
    <source>
        <dbReference type="ARBA" id="ARBA00004496"/>
    </source>
</evidence>
<protein>
    <submittedName>
        <fullName evidence="13">Unannotated protein</fullName>
    </submittedName>
</protein>
<dbReference type="InterPro" id="IPR040072">
    <property type="entry name" value="Methyltransferase_A"/>
</dbReference>
<dbReference type="EMBL" id="CAEZUP010000008">
    <property type="protein sequence ID" value="CAB4600326.1"/>
    <property type="molecule type" value="Genomic_DNA"/>
</dbReference>
<evidence type="ECO:0000256" key="8">
    <source>
        <dbReference type="ARBA" id="ARBA00022691"/>
    </source>
</evidence>
<dbReference type="SFLD" id="SFLDF00275">
    <property type="entry name" value="adenosine_C2_methyltransferase"/>
    <property type="match status" value="1"/>
</dbReference>
<keyword evidence="4" id="KW-0963">Cytoplasm</keyword>
<dbReference type="GO" id="GO:0051539">
    <property type="term" value="F:4 iron, 4 sulfur cluster binding"/>
    <property type="evidence" value="ECO:0007669"/>
    <property type="project" value="UniProtKB-KW"/>
</dbReference>
<evidence type="ECO:0000256" key="5">
    <source>
        <dbReference type="ARBA" id="ARBA00022552"/>
    </source>
</evidence>
<sequence>MGHRRNSPARNLSPVKTTRYDLTREDLAMMLEGEPRYRVDQIWTGLYEHKLAPEELSTLPKSLRSRLVEQLPPALAPVAESVSDDGDTVKWLWTLSDGASIETVLMHYRDRSTVCVSTQAGCAMACGFCATGQAGFERNLSVGEIVEQVVIAARRATEGTPSRRLSNVVFMGMGEPMANYDRVIGAVTRIHGDLGLSARHLTISTVGIIPGIRRLAAEALPVNLAVSLHAANDTLRDELVPINRRYPIRDLVAACGDYLEAKNRRLSFEWALIGDVNDRDSDIRELAAIARDLRAHVNLIPLNATPGWPTVGSSPERVKVFCERLCDLGVNATVRANRGTEIDAACGQLRASHEIGKSASSEITLGATRRGTSDEA</sequence>
<evidence type="ECO:0000256" key="7">
    <source>
        <dbReference type="ARBA" id="ARBA00022679"/>
    </source>
</evidence>